<protein>
    <submittedName>
        <fullName evidence="2">Uncharacterized protein</fullName>
    </submittedName>
</protein>
<evidence type="ECO:0000256" key="1">
    <source>
        <dbReference type="SAM" id="MobiDB-lite"/>
    </source>
</evidence>
<accession>A0A4C1Y4Q6</accession>
<evidence type="ECO:0000313" key="3">
    <source>
        <dbReference type="Proteomes" id="UP000299102"/>
    </source>
</evidence>
<gene>
    <name evidence="2" type="ORF">EVAR_88417_1</name>
</gene>
<keyword evidence="3" id="KW-1185">Reference proteome</keyword>
<comment type="caution">
    <text evidence="2">The sequence shown here is derived from an EMBL/GenBank/DDBJ whole genome shotgun (WGS) entry which is preliminary data.</text>
</comment>
<sequence length="194" mass="21214">MKSGTHSLIAESFSRFDVNFFSVPVVLHSLHVFNSDGARSKCDFVLSDFIGLGRWSADCGVEQYEQRSTQPLTIDELQVSKAVARAARIKVICRSPSTDRIVGEVVLVSITNSESPVGGARPLHKGRAPVTDNFPPSPPSRLRLGDRPTAKYLPRAARRTVGARLDAAGDARLPSCVCQQKSVLRLHAARRHSR</sequence>
<dbReference type="AlphaFoldDB" id="A0A4C1Y4Q6"/>
<feature type="region of interest" description="Disordered" evidence="1">
    <location>
        <begin position="118"/>
        <end position="146"/>
    </location>
</feature>
<name>A0A4C1Y4Q6_EUMVA</name>
<reference evidence="2 3" key="1">
    <citation type="journal article" date="2019" name="Commun. Biol.">
        <title>The bagworm genome reveals a unique fibroin gene that provides high tensile strength.</title>
        <authorList>
            <person name="Kono N."/>
            <person name="Nakamura H."/>
            <person name="Ohtoshi R."/>
            <person name="Tomita M."/>
            <person name="Numata K."/>
            <person name="Arakawa K."/>
        </authorList>
    </citation>
    <scope>NUCLEOTIDE SEQUENCE [LARGE SCALE GENOMIC DNA]</scope>
</reference>
<organism evidence="2 3">
    <name type="scientific">Eumeta variegata</name>
    <name type="common">Bagworm moth</name>
    <name type="synonym">Eumeta japonica</name>
    <dbReference type="NCBI Taxonomy" id="151549"/>
    <lineage>
        <taxon>Eukaryota</taxon>
        <taxon>Metazoa</taxon>
        <taxon>Ecdysozoa</taxon>
        <taxon>Arthropoda</taxon>
        <taxon>Hexapoda</taxon>
        <taxon>Insecta</taxon>
        <taxon>Pterygota</taxon>
        <taxon>Neoptera</taxon>
        <taxon>Endopterygota</taxon>
        <taxon>Lepidoptera</taxon>
        <taxon>Glossata</taxon>
        <taxon>Ditrysia</taxon>
        <taxon>Tineoidea</taxon>
        <taxon>Psychidae</taxon>
        <taxon>Oiketicinae</taxon>
        <taxon>Eumeta</taxon>
    </lineage>
</organism>
<dbReference type="EMBL" id="BGZK01001043">
    <property type="protein sequence ID" value="GBP69517.1"/>
    <property type="molecule type" value="Genomic_DNA"/>
</dbReference>
<proteinExistence type="predicted"/>
<dbReference type="Proteomes" id="UP000299102">
    <property type="component" value="Unassembled WGS sequence"/>
</dbReference>
<evidence type="ECO:0000313" key="2">
    <source>
        <dbReference type="EMBL" id="GBP69517.1"/>
    </source>
</evidence>